<reference evidence="1 2" key="1">
    <citation type="journal article" date="2008" name="Nature">
        <title>The genome of Laccaria bicolor provides insights into mycorrhizal symbiosis.</title>
        <authorList>
            <person name="Martin F."/>
            <person name="Aerts A."/>
            <person name="Ahren D."/>
            <person name="Brun A."/>
            <person name="Danchin E.G.J."/>
            <person name="Duchaussoy F."/>
            <person name="Gibon J."/>
            <person name="Kohler A."/>
            <person name="Lindquist E."/>
            <person name="Pereda V."/>
            <person name="Salamov A."/>
            <person name="Shapiro H.J."/>
            <person name="Wuyts J."/>
            <person name="Blaudez D."/>
            <person name="Buee M."/>
            <person name="Brokstein P."/>
            <person name="Canbaeck B."/>
            <person name="Cohen D."/>
            <person name="Courty P.E."/>
            <person name="Coutinho P.M."/>
            <person name="Delaruelle C."/>
            <person name="Detter J.C."/>
            <person name="Deveau A."/>
            <person name="DiFazio S."/>
            <person name="Duplessis S."/>
            <person name="Fraissinet-Tachet L."/>
            <person name="Lucic E."/>
            <person name="Frey-Klett P."/>
            <person name="Fourrey C."/>
            <person name="Feussner I."/>
            <person name="Gay G."/>
            <person name="Grimwood J."/>
            <person name="Hoegger P.J."/>
            <person name="Jain P."/>
            <person name="Kilaru S."/>
            <person name="Labbe J."/>
            <person name="Lin Y.C."/>
            <person name="Legue V."/>
            <person name="Le Tacon F."/>
            <person name="Marmeisse R."/>
            <person name="Melayah D."/>
            <person name="Montanini B."/>
            <person name="Muratet M."/>
            <person name="Nehls U."/>
            <person name="Niculita-Hirzel H."/>
            <person name="Oudot-Le Secq M.P."/>
            <person name="Peter M."/>
            <person name="Quesneville H."/>
            <person name="Rajashekar B."/>
            <person name="Reich M."/>
            <person name="Rouhier N."/>
            <person name="Schmutz J."/>
            <person name="Yin T."/>
            <person name="Chalot M."/>
            <person name="Henrissat B."/>
            <person name="Kuees U."/>
            <person name="Lucas S."/>
            <person name="Van de Peer Y."/>
            <person name="Podila G.K."/>
            <person name="Polle A."/>
            <person name="Pukkila P.J."/>
            <person name="Richardson P.M."/>
            <person name="Rouze P."/>
            <person name="Sanders I.R."/>
            <person name="Stajich J.E."/>
            <person name="Tunlid A."/>
            <person name="Tuskan G."/>
            <person name="Grigoriev I.V."/>
        </authorList>
    </citation>
    <scope>NUCLEOTIDE SEQUENCE [LARGE SCALE GENOMIC DNA]</scope>
    <source>
        <strain evidence="2">S238N-H82 / ATCC MYA-4686</strain>
    </source>
</reference>
<organism evidence="2">
    <name type="scientific">Laccaria bicolor (strain S238N-H82 / ATCC MYA-4686)</name>
    <name type="common">Bicoloured deceiver</name>
    <name type="synonym">Laccaria laccata var. bicolor</name>
    <dbReference type="NCBI Taxonomy" id="486041"/>
    <lineage>
        <taxon>Eukaryota</taxon>
        <taxon>Fungi</taxon>
        <taxon>Dikarya</taxon>
        <taxon>Basidiomycota</taxon>
        <taxon>Agaricomycotina</taxon>
        <taxon>Agaricomycetes</taxon>
        <taxon>Agaricomycetidae</taxon>
        <taxon>Agaricales</taxon>
        <taxon>Agaricineae</taxon>
        <taxon>Hydnangiaceae</taxon>
        <taxon>Laccaria</taxon>
    </lineage>
</organism>
<evidence type="ECO:0000313" key="1">
    <source>
        <dbReference type="EMBL" id="EDR01114.1"/>
    </source>
</evidence>
<dbReference type="AlphaFoldDB" id="B0DW43"/>
<sequence length="65" mass="6840">MHSTNAATSTSFTTATIVCASLEHSSPTGTTTHNESDSNTCVNHSSPQCCHCGWRGSHAADCPFR</sequence>
<accession>B0DW43</accession>
<dbReference type="Proteomes" id="UP000001194">
    <property type="component" value="Unassembled WGS sequence"/>
</dbReference>
<dbReference type="RefSeq" id="XP_001888156.1">
    <property type="nucleotide sequence ID" value="XM_001888121.1"/>
</dbReference>
<dbReference type="InParanoid" id="B0DW43"/>
<dbReference type="OrthoDB" id="2919358at2759"/>
<evidence type="ECO:0000313" key="2">
    <source>
        <dbReference type="Proteomes" id="UP000001194"/>
    </source>
</evidence>
<dbReference type="GeneID" id="6083800"/>
<dbReference type="HOGENOM" id="CLU_197734_0_0_1"/>
<name>B0DW43_LACBS</name>
<proteinExistence type="predicted"/>
<keyword evidence="2" id="KW-1185">Reference proteome</keyword>
<gene>
    <name evidence="1" type="ORF">LACBIDRAFT_312420</name>
</gene>
<dbReference type="KEGG" id="lbc:LACBIDRAFT_312420"/>
<protein>
    <submittedName>
        <fullName evidence="1">Predicted protein</fullName>
    </submittedName>
</protein>
<dbReference type="EMBL" id="DS547142">
    <property type="protein sequence ID" value="EDR01114.1"/>
    <property type="molecule type" value="Genomic_DNA"/>
</dbReference>